<feature type="transmembrane region" description="Helical" evidence="6">
    <location>
        <begin position="485"/>
        <end position="508"/>
    </location>
</feature>
<dbReference type="RefSeq" id="XP_033598546.1">
    <property type="nucleotide sequence ID" value="XM_033748357.1"/>
</dbReference>
<dbReference type="OrthoDB" id="10262656at2759"/>
<feature type="transmembrane region" description="Helical" evidence="6">
    <location>
        <begin position="62"/>
        <end position="83"/>
    </location>
</feature>
<feature type="transmembrane region" description="Helical" evidence="6">
    <location>
        <begin position="232"/>
        <end position="256"/>
    </location>
</feature>
<keyword evidence="4 6" id="KW-1133">Transmembrane helix</keyword>
<dbReference type="InterPro" id="IPR020846">
    <property type="entry name" value="MFS_dom"/>
</dbReference>
<dbReference type="GeneID" id="54489411"/>
<feature type="transmembrane region" description="Helical" evidence="6">
    <location>
        <begin position="520"/>
        <end position="539"/>
    </location>
</feature>
<dbReference type="Gene3D" id="1.20.1250.20">
    <property type="entry name" value="MFS general substrate transporter like domains"/>
    <property type="match status" value="1"/>
</dbReference>
<dbReference type="GO" id="GO:0022857">
    <property type="term" value="F:transmembrane transporter activity"/>
    <property type="evidence" value="ECO:0007669"/>
    <property type="project" value="InterPro"/>
</dbReference>
<feature type="domain" description="Major facilitator superfamily (MFS) profile" evidence="7">
    <location>
        <begin position="61"/>
        <end position="544"/>
    </location>
</feature>
<dbReference type="InterPro" id="IPR036259">
    <property type="entry name" value="MFS_trans_sf"/>
</dbReference>
<evidence type="ECO:0000256" key="3">
    <source>
        <dbReference type="ARBA" id="ARBA00022692"/>
    </source>
</evidence>
<evidence type="ECO:0000313" key="8">
    <source>
        <dbReference type="EMBL" id="KAF2756095.1"/>
    </source>
</evidence>
<evidence type="ECO:0000256" key="6">
    <source>
        <dbReference type="SAM" id="Phobius"/>
    </source>
</evidence>
<keyword evidence="9" id="KW-1185">Reference proteome</keyword>
<dbReference type="Proteomes" id="UP000799437">
    <property type="component" value="Unassembled WGS sequence"/>
</dbReference>
<dbReference type="PRINTS" id="PR01035">
    <property type="entry name" value="TCRTETA"/>
</dbReference>
<sequence>MSVLLLQILDQMKEQGNDYADKLHGSECSFDSFSFAESHLGETTSEVPSRSVQPDTFPTRQLFYLALVRLAEPVALTSIYPYAYRLVVRYQDGEESNAAFHAGLLISAFAFAEACTGMYWGALSDRIGRKPVLLVGCVGTLISLLLVGFAQNLWIALAGRTLGGLLNGNIGVIQTMVGELVRKPEHEPRAYAVMPFIWCIGTVIGPSIGGLFAEPVKNFPSMFSSYGLFAHFPYLLPNLICATLLLASIVTGCFFLTETRPDSGMGDQTKDTADDSQMTISDATSCLSGTKSYGTFDGIGEFQNQEEFEPINPARRLSGDTVVADMEEPSVFNSSVITLIVAFGIFTYHTMTYDNLIPIYLQGRDSDVLRPHHIPPLLQSPGLGLSVREVGIVMSINGAIALFIQAIIFPCLAARISTWRLFILVTIGHPIVYILVPLLPLLPETWLYTGIYACSFIREFFAIVQYPLLLILLKNAAPSPAHLGKVNGLAASVGAACRTIAGPASGLLWGLGRRIDVTMLAWWASAAIALVGAAQVFMVRKKKGVGTGEDDIEEIGTGGC</sequence>
<keyword evidence="5 6" id="KW-0472">Membrane</keyword>
<proteinExistence type="predicted"/>
<dbReference type="InterPro" id="IPR011701">
    <property type="entry name" value="MFS"/>
</dbReference>
<evidence type="ECO:0000256" key="4">
    <source>
        <dbReference type="ARBA" id="ARBA00022989"/>
    </source>
</evidence>
<dbReference type="AlphaFoldDB" id="A0A6A6W0Q7"/>
<evidence type="ECO:0000256" key="1">
    <source>
        <dbReference type="ARBA" id="ARBA00004141"/>
    </source>
</evidence>
<feature type="transmembrane region" description="Helical" evidence="6">
    <location>
        <begin position="132"/>
        <end position="155"/>
    </location>
</feature>
<evidence type="ECO:0000259" key="7">
    <source>
        <dbReference type="PROSITE" id="PS50850"/>
    </source>
</evidence>
<reference evidence="8" key="1">
    <citation type="journal article" date="2020" name="Stud. Mycol.">
        <title>101 Dothideomycetes genomes: a test case for predicting lifestyles and emergence of pathogens.</title>
        <authorList>
            <person name="Haridas S."/>
            <person name="Albert R."/>
            <person name="Binder M."/>
            <person name="Bloem J."/>
            <person name="Labutti K."/>
            <person name="Salamov A."/>
            <person name="Andreopoulos B."/>
            <person name="Baker S."/>
            <person name="Barry K."/>
            <person name="Bills G."/>
            <person name="Bluhm B."/>
            <person name="Cannon C."/>
            <person name="Castanera R."/>
            <person name="Culley D."/>
            <person name="Daum C."/>
            <person name="Ezra D."/>
            <person name="Gonzalez J."/>
            <person name="Henrissat B."/>
            <person name="Kuo A."/>
            <person name="Liang C."/>
            <person name="Lipzen A."/>
            <person name="Lutzoni F."/>
            <person name="Magnuson J."/>
            <person name="Mondo S."/>
            <person name="Nolan M."/>
            <person name="Ohm R."/>
            <person name="Pangilinan J."/>
            <person name="Park H.-J."/>
            <person name="Ramirez L."/>
            <person name="Alfaro M."/>
            <person name="Sun H."/>
            <person name="Tritt A."/>
            <person name="Yoshinaga Y."/>
            <person name="Zwiers L.-H."/>
            <person name="Turgeon B."/>
            <person name="Goodwin S."/>
            <person name="Spatafora J."/>
            <person name="Crous P."/>
            <person name="Grigoriev I."/>
        </authorList>
    </citation>
    <scope>NUCLEOTIDE SEQUENCE</scope>
    <source>
        <strain evidence="8">CBS 121739</strain>
    </source>
</reference>
<keyword evidence="3 6" id="KW-0812">Transmembrane</keyword>
<gene>
    <name evidence="8" type="ORF">EJ05DRAFT_512655</name>
</gene>
<feature type="transmembrane region" description="Helical" evidence="6">
    <location>
        <begin position="390"/>
        <end position="414"/>
    </location>
</feature>
<dbReference type="SUPFAM" id="SSF103473">
    <property type="entry name" value="MFS general substrate transporter"/>
    <property type="match status" value="1"/>
</dbReference>
<dbReference type="EMBL" id="ML996576">
    <property type="protein sequence ID" value="KAF2756095.1"/>
    <property type="molecule type" value="Genomic_DNA"/>
</dbReference>
<comment type="subcellular location">
    <subcellularLocation>
        <location evidence="1">Membrane</location>
        <topology evidence="1">Multi-pass membrane protein</topology>
    </subcellularLocation>
</comment>
<dbReference type="PANTHER" id="PTHR23504">
    <property type="entry name" value="MAJOR FACILITATOR SUPERFAMILY DOMAIN-CONTAINING PROTEIN 10"/>
    <property type="match status" value="1"/>
</dbReference>
<feature type="transmembrane region" description="Helical" evidence="6">
    <location>
        <begin position="421"/>
        <end position="440"/>
    </location>
</feature>
<dbReference type="InterPro" id="IPR001958">
    <property type="entry name" value="Tet-R_TetA/multi-R_MdtG-like"/>
</dbReference>
<dbReference type="PROSITE" id="PS50850">
    <property type="entry name" value="MFS"/>
    <property type="match status" value="1"/>
</dbReference>
<evidence type="ECO:0000256" key="2">
    <source>
        <dbReference type="ARBA" id="ARBA00022448"/>
    </source>
</evidence>
<feature type="transmembrane region" description="Helical" evidence="6">
    <location>
        <begin position="331"/>
        <end position="351"/>
    </location>
</feature>
<dbReference type="CDD" id="cd17330">
    <property type="entry name" value="MFS_SLC46_TetA_like"/>
    <property type="match status" value="1"/>
</dbReference>
<dbReference type="Pfam" id="PF07690">
    <property type="entry name" value="MFS_1"/>
    <property type="match status" value="1"/>
</dbReference>
<feature type="transmembrane region" description="Helical" evidence="6">
    <location>
        <begin position="446"/>
        <end position="473"/>
    </location>
</feature>
<name>A0A6A6W0Q7_9PEZI</name>
<protein>
    <submittedName>
        <fullName evidence="8">MFS general substrate transporter</fullName>
    </submittedName>
</protein>
<feature type="transmembrane region" description="Helical" evidence="6">
    <location>
        <begin position="98"/>
        <end position="120"/>
    </location>
</feature>
<evidence type="ECO:0000313" key="9">
    <source>
        <dbReference type="Proteomes" id="UP000799437"/>
    </source>
</evidence>
<evidence type="ECO:0000256" key="5">
    <source>
        <dbReference type="ARBA" id="ARBA00023136"/>
    </source>
</evidence>
<dbReference type="GO" id="GO:0016020">
    <property type="term" value="C:membrane"/>
    <property type="evidence" value="ECO:0007669"/>
    <property type="project" value="UniProtKB-SubCell"/>
</dbReference>
<keyword evidence="2" id="KW-0813">Transport</keyword>
<accession>A0A6A6W0Q7</accession>
<feature type="transmembrane region" description="Helical" evidence="6">
    <location>
        <begin position="193"/>
        <end position="212"/>
    </location>
</feature>
<organism evidence="8 9">
    <name type="scientific">Pseudovirgaria hyperparasitica</name>
    <dbReference type="NCBI Taxonomy" id="470096"/>
    <lineage>
        <taxon>Eukaryota</taxon>
        <taxon>Fungi</taxon>
        <taxon>Dikarya</taxon>
        <taxon>Ascomycota</taxon>
        <taxon>Pezizomycotina</taxon>
        <taxon>Dothideomycetes</taxon>
        <taxon>Dothideomycetes incertae sedis</taxon>
        <taxon>Acrospermales</taxon>
        <taxon>Acrospermaceae</taxon>
        <taxon>Pseudovirgaria</taxon>
    </lineage>
</organism>
<dbReference type="PANTHER" id="PTHR23504:SF2">
    <property type="entry name" value="TRANSPORTER, PUTATIVE (AFU_ORTHOLOGUE AFUA_8G04150)-RELATED"/>
    <property type="match status" value="1"/>
</dbReference>